<name>A0A2A4HIN3_9GAMM</name>
<evidence type="ECO:0000256" key="2">
    <source>
        <dbReference type="ARBA" id="ARBA00023125"/>
    </source>
</evidence>
<keyword evidence="1" id="KW-0805">Transcription regulation</keyword>
<dbReference type="InterPro" id="IPR011711">
    <property type="entry name" value="GntR_C"/>
</dbReference>
<dbReference type="InterPro" id="IPR008920">
    <property type="entry name" value="TF_FadR/GntR_C"/>
</dbReference>
<dbReference type="Pfam" id="PF00392">
    <property type="entry name" value="GntR"/>
    <property type="match status" value="1"/>
</dbReference>
<organism evidence="5 6">
    <name type="scientific">Vreelandella nigrificans</name>
    <dbReference type="NCBI Taxonomy" id="2042704"/>
    <lineage>
        <taxon>Bacteria</taxon>
        <taxon>Pseudomonadati</taxon>
        <taxon>Pseudomonadota</taxon>
        <taxon>Gammaproteobacteria</taxon>
        <taxon>Oceanospirillales</taxon>
        <taxon>Halomonadaceae</taxon>
        <taxon>Vreelandella</taxon>
    </lineage>
</organism>
<keyword evidence="3" id="KW-0804">Transcription</keyword>
<dbReference type="GO" id="GO:0003700">
    <property type="term" value="F:DNA-binding transcription factor activity"/>
    <property type="evidence" value="ECO:0007669"/>
    <property type="project" value="InterPro"/>
</dbReference>
<dbReference type="InterPro" id="IPR036388">
    <property type="entry name" value="WH-like_DNA-bd_sf"/>
</dbReference>
<dbReference type="SUPFAM" id="SSF46785">
    <property type="entry name" value="Winged helix' DNA-binding domain"/>
    <property type="match status" value="1"/>
</dbReference>
<dbReference type="Pfam" id="PF07729">
    <property type="entry name" value="FCD"/>
    <property type="match status" value="1"/>
</dbReference>
<proteinExistence type="predicted"/>
<dbReference type="EMBL" id="NWUX01000021">
    <property type="protein sequence ID" value="PCF94297.1"/>
    <property type="molecule type" value="Genomic_DNA"/>
</dbReference>
<dbReference type="AlphaFoldDB" id="A0A2A4HIN3"/>
<dbReference type="OrthoDB" id="1040417at2"/>
<dbReference type="Gene3D" id="1.20.120.530">
    <property type="entry name" value="GntR ligand-binding domain-like"/>
    <property type="match status" value="1"/>
</dbReference>
<evidence type="ECO:0000259" key="4">
    <source>
        <dbReference type="PROSITE" id="PS50949"/>
    </source>
</evidence>
<keyword evidence="2" id="KW-0238">DNA-binding</keyword>
<protein>
    <submittedName>
        <fullName evidence="5">GntR family transcriptional regulator</fullName>
    </submittedName>
</protein>
<dbReference type="PANTHER" id="PTHR43537:SF5">
    <property type="entry name" value="UXU OPERON TRANSCRIPTIONAL REGULATOR"/>
    <property type="match status" value="1"/>
</dbReference>
<dbReference type="InterPro" id="IPR036390">
    <property type="entry name" value="WH_DNA-bd_sf"/>
</dbReference>
<dbReference type="SUPFAM" id="SSF48008">
    <property type="entry name" value="GntR ligand-binding domain-like"/>
    <property type="match status" value="1"/>
</dbReference>
<dbReference type="PANTHER" id="PTHR43537">
    <property type="entry name" value="TRANSCRIPTIONAL REGULATOR, GNTR FAMILY"/>
    <property type="match status" value="1"/>
</dbReference>
<gene>
    <name evidence="5" type="ORF">CPA45_18115</name>
</gene>
<accession>A0A2A4HIN3</accession>
<keyword evidence="6" id="KW-1185">Reference proteome</keyword>
<feature type="domain" description="HTH gntR-type" evidence="4">
    <location>
        <begin position="13"/>
        <end position="81"/>
    </location>
</feature>
<dbReference type="GO" id="GO:0003677">
    <property type="term" value="F:DNA binding"/>
    <property type="evidence" value="ECO:0007669"/>
    <property type="project" value="UniProtKB-KW"/>
</dbReference>
<reference evidence="6" key="1">
    <citation type="submission" date="2017-09" db="EMBL/GenBank/DDBJ databases">
        <authorList>
            <person name="Cho G.-S."/>
            <person name="Oguntoyinbo F.A."/>
            <person name="Cnockaert M."/>
            <person name="Kabisch J."/>
            <person name="Neve H."/>
            <person name="Bockelmann W."/>
            <person name="Wenning M."/>
            <person name="Franz C.M."/>
            <person name="Vandamme P."/>
        </authorList>
    </citation>
    <scope>NUCLEOTIDE SEQUENCE [LARGE SCALE GENOMIC DNA]</scope>
    <source>
        <strain evidence="6">MBT G8648</strain>
    </source>
</reference>
<dbReference type="RefSeq" id="WP_096653959.1">
    <property type="nucleotide sequence ID" value="NZ_NWUX01000021.1"/>
</dbReference>
<dbReference type="SMART" id="SM00345">
    <property type="entry name" value="HTH_GNTR"/>
    <property type="match status" value="1"/>
</dbReference>
<evidence type="ECO:0000256" key="1">
    <source>
        <dbReference type="ARBA" id="ARBA00023015"/>
    </source>
</evidence>
<dbReference type="Proteomes" id="UP000218677">
    <property type="component" value="Unassembled WGS sequence"/>
</dbReference>
<comment type="caution">
    <text evidence="5">The sequence shown here is derived from an EMBL/GenBank/DDBJ whole genome shotgun (WGS) entry which is preliminary data.</text>
</comment>
<evidence type="ECO:0000256" key="3">
    <source>
        <dbReference type="ARBA" id="ARBA00023163"/>
    </source>
</evidence>
<evidence type="ECO:0000313" key="5">
    <source>
        <dbReference type="EMBL" id="PCF94297.1"/>
    </source>
</evidence>
<dbReference type="PROSITE" id="PS50949">
    <property type="entry name" value="HTH_GNTR"/>
    <property type="match status" value="1"/>
</dbReference>
<evidence type="ECO:0000313" key="6">
    <source>
        <dbReference type="Proteomes" id="UP000218677"/>
    </source>
</evidence>
<dbReference type="Gene3D" id="1.10.10.10">
    <property type="entry name" value="Winged helix-like DNA-binding domain superfamily/Winged helix DNA-binding domain"/>
    <property type="match status" value="1"/>
</dbReference>
<dbReference type="SMART" id="SM00895">
    <property type="entry name" value="FCD"/>
    <property type="match status" value="1"/>
</dbReference>
<dbReference type="PRINTS" id="PR00035">
    <property type="entry name" value="HTHGNTR"/>
</dbReference>
<dbReference type="CDD" id="cd07377">
    <property type="entry name" value="WHTH_GntR"/>
    <property type="match status" value="1"/>
</dbReference>
<sequence length="239" mass="26710">MNNLGVEPLVHGGSLSKQVSQQLERIIANQTVPVGDKLPPEGALCDLFGVSRTVIREAITHLKSLGLVETRRGIGTRVLRSTPLQQQAAKKIRLSTIEDILNILELRLAIEPEVAALAATRHDDQDKQRLEELHIKFIQAYKDTTQARDEDLAFHAGIAQATHNPAFVTIYEQWDVGTIPRAKLMSVESEPQTSYQYLEKVGQEHADILEAILARNARAAHAAMYQHLNRAYKTYSAYK</sequence>
<dbReference type="InterPro" id="IPR000524">
    <property type="entry name" value="Tscrpt_reg_HTH_GntR"/>
</dbReference>